<reference evidence="3" key="1">
    <citation type="journal article" date="2013" name="Genetics">
        <title>The draft genome and transcriptome of Panagrellus redivivus are shaped by the harsh demands of a free-living lifestyle.</title>
        <authorList>
            <person name="Srinivasan J."/>
            <person name="Dillman A.R."/>
            <person name="Macchietto M.G."/>
            <person name="Heikkinen L."/>
            <person name="Lakso M."/>
            <person name="Fracchia K.M."/>
            <person name="Antoshechkin I."/>
            <person name="Mortazavi A."/>
            <person name="Wong G."/>
            <person name="Sternberg P.W."/>
        </authorList>
    </citation>
    <scope>NUCLEOTIDE SEQUENCE [LARGE SCALE GENOMIC DNA]</scope>
    <source>
        <strain evidence="3">MT8872</strain>
    </source>
</reference>
<organism evidence="3 4">
    <name type="scientific">Panagrellus redivivus</name>
    <name type="common">Microworm</name>
    <dbReference type="NCBI Taxonomy" id="6233"/>
    <lineage>
        <taxon>Eukaryota</taxon>
        <taxon>Metazoa</taxon>
        <taxon>Ecdysozoa</taxon>
        <taxon>Nematoda</taxon>
        <taxon>Chromadorea</taxon>
        <taxon>Rhabditida</taxon>
        <taxon>Tylenchina</taxon>
        <taxon>Panagrolaimomorpha</taxon>
        <taxon>Panagrolaimoidea</taxon>
        <taxon>Panagrolaimidae</taxon>
        <taxon>Panagrellus</taxon>
    </lineage>
</organism>
<keyword evidence="1" id="KW-0732">Signal</keyword>
<feature type="domain" description="Apple" evidence="2">
    <location>
        <begin position="112"/>
        <end position="192"/>
    </location>
</feature>
<protein>
    <submittedName>
        <fullName evidence="4">Apple domain-containing protein</fullName>
    </submittedName>
</protein>
<feature type="signal peptide" evidence="1">
    <location>
        <begin position="1"/>
        <end position="16"/>
    </location>
</feature>
<dbReference type="AlphaFoldDB" id="A0A7E4ZZX7"/>
<feature type="domain" description="Apple" evidence="2">
    <location>
        <begin position="459"/>
        <end position="559"/>
    </location>
</feature>
<evidence type="ECO:0000313" key="4">
    <source>
        <dbReference type="WBParaSite" id="Pan_g6231.t1"/>
    </source>
</evidence>
<dbReference type="InterPro" id="IPR036383">
    <property type="entry name" value="TSP1_rpt_sf"/>
</dbReference>
<evidence type="ECO:0000259" key="2">
    <source>
        <dbReference type="PROSITE" id="PS50948"/>
    </source>
</evidence>
<accession>A0A7E4ZZX7</accession>
<evidence type="ECO:0000256" key="1">
    <source>
        <dbReference type="SAM" id="SignalP"/>
    </source>
</evidence>
<dbReference type="SMART" id="SM00209">
    <property type="entry name" value="TSP1"/>
    <property type="match status" value="2"/>
</dbReference>
<dbReference type="PANTHER" id="PTHR11311">
    <property type="entry name" value="SPONDIN"/>
    <property type="match status" value="1"/>
</dbReference>
<dbReference type="InterPro" id="IPR051418">
    <property type="entry name" value="Spondin/Thrombospondin_T1"/>
</dbReference>
<dbReference type="PANTHER" id="PTHR11311:SF15">
    <property type="entry name" value="SPONDIN-2"/>
    <property type="match status" value="1"/>
</dbReference>
<dbReference type="PROSITE" id="PS50092">
    <property type="entry name" value="TSP1"/>
    <property type="match status" value="2"/>
</dbReference>
<evidence type="ECO:0000313" key="3">
    <source>
        <dbReference type="Proteomes" id="UP000492821"/>
    </source>
</evidence>
<dbReference type="SUPFAM" id="SSF82895">
    <property type="entry name" value="TSP-1 type 1 repeat"/>
    <property type="match status" value="1"/>
</dbReference>
<feature type="chain" id="PRO_5028871232" evidence="1">
    <location>
        <begin position="17"/>
        <end position="563"/>
    </location>
</feature>
<name>A0A7E4ZZX7_PANRE</name>
<dbReference type="InterPro" id="IPR003609">
    <property type="entry name" value="Pan_app"/>
</dbReference>
<reference evidence="4" key="2">
    <citation type="submission" date="2020-10" db="UniProtKB">
        <authorList>
            <consortium name="WormBaseParasite"/>
        </authorList>
    </citation>
    <scope>IDENTIFICATION</scope>
</reference>
<dbReference type="WBParaSite" id="Pan_g6231.t1">
    <property type="protein sequence ID" value="Pan_g6231.t1"/>
    <property type="gene ID" value="Pan_g6231"/>
</dbReference>
<dbReference type="SMART" id="SM00473">
    <property type="entry name" value="PAN_AP"/>
    <property type="match status" value="2"/>
</dbReference>
<proteinExistence type="predicted"/>
<keyword evidence="3" id="KW-1185">Reference proteome</keyword>
<dbReference type="Gene3D" id="2.20.100.10">
    <property type="entry name" value="Thrombospondin type-1 (TSP1) repeat"/>
    <property type="match status" value="1"/>
</dbReference>
<sequence length="563" mass="58442">MWNFVIVAVLVVAVGADDTCTYQPILSGITPLQSLGESNKAYLQDSQDCKAACAAFAGFTCTAFLWPAGGGDCYVYDKIDLTSNDIFREENNAYVLYVRVCGSDAIPSVGYCEFKENQTSITADTAIVSLSPGMAAEASCEQFCIAKYRGMDCIAYIVSPSLTWLSQCLLYADGTTFGTLASGASNLYVKDCQPPPVSCVYSDWGSWASCSSDCTQTRTRSVVTQASTGGAPCLDSEMTGSQACTGSACPASAISTPSSGSGSGGSGATTTITPIIPIGGGVVVQTTTTVASGSGSTTPCATSDWSAWSTCGADCTQSASRTVTQLLGCTTDGVALSTAQTCTGGSCPSGGQNPVTIPAAATTTSAANIAETGCRYDKFDPSSRPSTANFKDAGTQAWCANACAAETSFQCEAYATQGAYKDCYLFGAINAQTKTKLGSAWYLQDLNCVVNSTLATTLCGWQVTRNNISATVTASATSVSSTSEQWESLGYALNSDHCATLCLMNQAMFKPTRCSAFAFTYAVNYLGSTPNCYEYADVGNAWSLPANANGSYSLWQNVCPSTS</sequence>
<dbReference type="PROSITE" id="PS50948">
    <property type="entry name" value="PAN"/>
    <property type="match status" value="2"/>
</dbReference>
<dbReference type="InterPro" id="IPR000884">
    <property type="entry name" value="TSP1_rpt"/>
</dbReference>
<dbReference type="Proteomes" id="UP000492821">
    <property type="component" value="Unassembled WGS sequence"/>
</dbReference>